<protein>
    <submittedName>
        <fullName evidence="2">Uncharacterized protein</fullName>
    </submittedName>
</protein>
<evidence type="ECO:0000313" key="3">
    <source>
        <dbReference type="Proteomes" id="UP000221506"/>
    </source>
</evidence>
<keyword evidence="1" id="KW-0812">Transmembrane</keyword>
<dbReference type="Proteomes" id="UP000221506">
    <property type="component" value="Segment"/>
</dbReference>
<evidence type="ECO:0000313" key="2">
    <source>
        <dbReference type="EMBL" id="ARK07832.1"/>
    </source>
</evidence>
<dbReference type="EMBL" id="KY914485">
    <property type="protein sequence ID" value="ARK07832.1"/>
    <property type="molecule type" value="Genomic_DNA"/>
</dbReference>
<name>A0A1W6DYJ2_9CAUD</name>
<accession>A0A1W6DYJ2</accession>
<organism evidence="2 3">
    <name type="scientific">Aeromonas phage phiA8-29</name>
    <dbReference type="NCBI Taxonomy" id="1978922"/>
    <lineage>
        <taxon>Viruses</taxon>
        <taxon>Duplodnaviria</taxon>
        <taxon>Heunggongvirae</taxon>
        <taxon>Uroviricota</taxon>
        <taxon>Caudoviricetes</taxon>
        <taxon>Pantevenvirales</taxon>
        <taxon>Ackermannviridae</taxon>
        <taxon>Tedavirus</taxon>
        <taxon>Tedavirus A829</taxon>
    </lineage>
</organism>
<evidence type="ECO:0000256" key="1">
    <source>
        <dbReference type="SAM" id="Phobius"/>
    </source>
</evidence>
<keyword evidence="3" id="KW-1185">Reference proteome</keyword>
<keyword evidence="1" id="KW-1133">Transmembrane helix</keyword>
<proteinExistence type="predicted"/>
<feature type="transmembrane region" description="Helical" evidence="1">
    <location>
        <begin position="7"/>
        <end position="33"/>
    </location>
</feature>
<keyword evidence="1" id="KW-0472">Membrane</keyword>
<reference evidence="2 3" key="1">
    <citation type="submission" date="2017-04" db="EMBL/GenBank/DDBJ databases">
        <title>Complete genome sequence and characterization of temperature-dependent bacteriophage phiA8-29 infecting Aeromonas.</title>
        <authorList>
            <person name="He Y."/>
            <person name="Yang H."/>
        </authorList>
    </citation>
    <scope>NUCLEOTIDE SEQUENCE [LARGE SCALE GENOMIC DNA]</scope>
</reference>
<gene>
    <name evidence="2" type="ORF">phiA829_012</name>
</gene>
<sequence>MSASKNGVLVAVSIILVAVITVGLGFLASLWSYSNQATKAEVNIGRFDSDRQNVLSAYTLKIKEMAQVPDKYKADLQDVIKATFEGRYGADGSKAVFQFIQEKNLNLDSKLYQNLQVAMEAGRNNFQLAQTKVIDACANYEGLRNYVVSGFFVELAGFPKKDIGKLCQTVVDTTTKQTFESGVAEAIKL</sequence>